<comment type="caution">
    <text evidence="3">The sequence shown here is derived from an EMBL/GenBank/DDBJ whole genome shotgun (WGS) entry which is preliminary data.</text>
</comment>
<protein>
    <recommendedName>
        <fullName evidence="2">Transglutaminase-like domain-containing protein</fullName>
    </recommendedName>
</protein>
<reference evidence="3" key="1">
    <citation type="submission" date="2023-08" db="EMBL/GenBank/DDBJ databases">
        <authorList>
            <person name="Audoor S."/>
            <person name="Bilcke G."/>
        </authorList>
    </citation>
    <scope>NUCLEOTIDE SEQUENCE</scope>
</reference>
<feature type="chain" id="PRO_5042066205" description="Transglutaminase-like domain-containing protein" evidence="1">
    <location>
        <begin position="21"/>
        <end position="345"/>
    </location>
</feature>
<name>A0AAD2FGY5_9STRA</name>
<keyword evidence="1" id="KW-0732">Signal</keyword>
<dbReference type="Proteomes" id="UP001295423">
    <property type="component" value="Unassembled WGS sequence"/>
</dbReference>
<dbReference type="PANTHER" id="PTHR35532">
    <property type="entry name" value="SIMILAR TO POLYHYDROXYALKANOATE DEPOLYMERASE"/>
    <property type="match status" value="1"/>
</dbReference>
<dbReference type="Gene3D" id="3.10.620.30">
    <property type="match status" value="1"/>
</dbReference>
<dbReference type="EMBL" id="CAKOGP040000113">
    <property type="protein sequence ID" value="CAJ1930929.1"/>
    <property type="molecule type" value="Genomic_DNA"/>
</dbReference>
<evidence type="ECO:0000256" key="1">
    <source>
        <dbReference type="SAM" id="SignalP"/>
    </source>
</evidence>
<evidence type="ECO:0000313" key="3">
    <source>
        <dbReference type="EMBL" id="CAJ1930929.1"/>
    </source>
</evidence>
<sequence>MRSFANLAMHLGFSLFAVDATQLDDDCRSSNATHIVWKISQTMATMPTFGRRRSQTTLTQPKCVVQPRKQAEQECLKYLQDTIMPFDVPFFETLGFGSHDDDVDGLGNGIATVSVKLALDAKAIYPWTDSLPKEIFYNYVLNYANLNEARTNWRPLLIDAMNFTESPLWKSGNANLSSVVTWVNTHLWTQLSRDGSSPIYFKSGQTPLIFDPMSVIAYGYASCTGTSILFSNALRALGIPSRVAGTPAWYGNATQGNHNWVEVYDNGIWKFLEPSPALAHVDTLEADPCHRWFCNAERYPSSKVYAATLSKVVSSYFPLAWEWHCKDIPAVDRTQYYADICSSCD</sequence>
<gene>
    <name evidence="3" type="ORF">CYCCA115_LOCUS2157</name>
</gene>
<proteinExistence type="predicted"/>
<dbReference type="SMART" id="SM00460">
    <property type="entry name" value="TGc"/>
    <property type="match status" value="1"/>
</dbReference>
<dbReference type="InterPro" id="IPR002931">
    <property type="entry name" value="Transglutaminase-like"/>
</dbReference>
<accession>A0AAD2FGY5</accession>
<dbReference type="PANTHER" id="PTHR35532:SF5">
    <property type="entry name" value="CARBOHYDRATE-BINDING DOMAIN-CONTAINING PROTEIN"/>
    <property type="match status" value="1"/>
</dbReference>
<feature type="domain" description="Transglutaminase-like" evidence="2">
    <location>
        <begin position="215"/>
        <end position="276"/>
    </location>
</feature>
<keyword evidence="4" id="KW-1185">Reference proteome</keyword>
<dbReference type="InterPro" id="IPR038765">
    <property type="entry name" value="Papain-like_cys_pep_sf"/>
</dbReference>
<dbReference type="AlphaFoldDB" id="A0AAD2FGY5"/>
<organism evidence="3 4">
    <name type="scientific">Cylindrotheca closterium</name>
    <dbReference type="NCBI Taxonomy" id="2856"/>
    <lineage>
        <taxon>Eukaryota</taxon>
        <taxon>Sar</taxon>
        <taxon>Stramenopiles</taxon>
        <taxon>Ochrophyta</taxon>
        <taxon>Bacillariophyta</taxon>
        <taxon>Bacillariophyceae</taxon>
        <taxon>Bacillariophycidae</taxon>
        <taxon>Bacillariales</taxon>
        <taxon>Bacillariaceae</taxon>
        <taxon>Cylindrotheca</taxon>
    </lineage>
</organism>
<feature type="signal peptide" evidence="1">
    <location>
        <begin position="1"/>
        <end position="20"/>
    </location>
</feature>
<evidence type="ECO:0000259" key="2">
    <source>
        <dbReference type="SMART" id="SM00460"/>
    </source>
</evidence>
<dbReference type="Pfam" id="PF01841">
    <property type="entry name" value="Transglut_core"/>
    <property type="match status" value="1"/>
</dbReference>
<dbReference type="SUPFAM" id="SSF54001">
    <property type="entry name" value="Cysteine proteinases"/>
    <property type="match status" value="1"/>
</dbReference>
<evidence type="ECO:0000313" key="4">
    <source>
        <dbReference type="Proteomes" id="UP001295423"/>
    </source>
</evidence>